<dbReference type="InterPro" id="IPR029044">
    <property type="entry name" value="Nucleotide-diphossugar_trans"/>
</dbReference>
<dbReference type="Gene3D" id="3.90.550.10">
    <property type="entry name" value="Spore Coat Polysaccharide Biosynthesis Protein SpsA, Chain A"/>
    <property type="match status" value="1"/>
</dbReference>
<evidence type="ECO:0000313" key="11">
    <source>
        <dbReference type="Proteomes" id="UP001164712"/>
    </source>
</evidence>
<dbReference type="PANTHER" id="PTHR13778:SF47">
    <property type="entry name" value="LIPOPOLYSACCHARIDE 1,3-GALACTOSYLTRANSFERASE"/>
    <property type="match status" value="1"/>
</dbReference>
<feature type="domain" description="Glycosyl transferase family 8 C-terminal" evidence="9">
    <location>
        <begin position="282"/>
        <end position="334"/>
    </location>
</feature>
<proteinExistence type="inferred from homology"/>
<evidence type="ECO:0000259" key="9">
    <source>
        <dbReference type="Pfam" id="PF08437"/>
    </source>
</evidence>
<keyword evidence="4" id="KW-0328">Glycosyltransferase</keyword>
<keyword evidence="7" id="KW-0460">Magnesium</keyword>
<evidence type="ECO:0000256" key="5">
    <source>
        <dbReference type="ARBA" id="ARBA00022679"/>
    </source>
</evidence>
<accession>A0ABY7HLQ3</accession>
<organism evidence="10 11">
    <name type="scientific">Rouxiella chamberiensis</name>
    <dbReference type="NCBI Taxonomy" id="1513468"/>
    <lineage>
        <taxon>Bacteria</taxon>
        <taxon>Pseudomonadati</taxon>
        <taxon>Pseudomonadota</taxon>
        <taxon>Gammaproteobacteria</taxon>
        <taxon>Enterobacterales</taxon>
        <taxon>Yersiniaceae</taxon>
        <taxon>Rouxiella</taxon>
    </lineage>
</organism>
<dbReference type="PANTHER" id="PTHR13778">
    <property type="entry name" value="GLYCOSYLTRANSFERASE 8 DOMAIN-CONTAINING PROTEIN"/>
    <property type="match status" value="1"/>
</dbReference>
<evidence type="ECO:0000313" key="10">
    <source>
        <dbReference type="EMBL" id="WAS99981.1"/>
    </source>
</evidence>
<comment type="pathway">
    <text evidence="2">Bacterial outer membrane biogenesis; LPS core biosynthesis.</text>
</comment>
<keyword evidence="6" id="KW-0479">Metal-binding</keyword>
<evidence type="ECO:0000256" key="6">
    <source>
        <dbReference type="ARBA" id="ARBA00022723"/>
    </source>
</evidence>
<dbReference type="Pfam" id="PF01501">
    <property type="entry name" value="Glyco_transf_8"/>
    <property type="match status" value="1"/>
</dbReference>
<dbReference type="GO" id="GO:0016740">
    <property type="term" value="F:transferase activity"/>
    <property type="evidence" value="ECO:0007669"/>
    <property type="project" value="UniProtKB-KW"/>
</dbReference>
<dbReference type="InterPro" id="IPR013645">
    <property type="entry name" value="Glyco_transf_8N"/>
</dbReference>
<protein>
    <submittedName>
        <fullName evidence="10">Glycosyl transferase</fullName>
    </submittedName>
</protein>
<keyword evidence="8" id="KW-0448">Lipopolysaccharide biosynthesis</keyword>
<dbReference type="InterPro" id="IPR002495">
    <property type="entry name" value="Glyco_trans_8"/>
</dbReference>
<comment type="similarity">
    <text evidence="3">Belongs to the glycosyltransferase 8 family.</text>
</comment>
<evidence type="ECO:0000256" key="8">
    <source>
        <dbReference type="ARBA" id="ARBA00022985"/>
    </source>
</evidence>
<evidence type="ECO:0000256" key="3">
    <source>
        <dbReference type="ARBA" id="ARBA00006351"/>
    </source>
</evidence>
<dbReference type="CDD" id="cd04194">
    <property type="entry name" value="GT8_A4GalT_like"/>
    <property type="match status" value="1"/>
</dbReference>
<dbReference type="RefSeq" id="WP_160292246.1">
    <property type="nucleotide sequence ID" value="NZ_CP114058.1"/>
</dbReference>
<gene>
    <name evidence="10" type="ORF">O1V66_13180</name>
</gene>
<reference evidence="10" key="1">
    <citation type="submission" date="2022-12" db="EMBL/GenBank/DDBJ databases">
        <title>Complete genome sequence of an Australian strain of Rouxiella badensis DAR84756 and resolution of the R. badensis DSM100043 and R. chamberiensis DSM28324 genomes.</title>
        <authorList>
            <person name="Paul S."/>
            <person name="Anderson P.J."/>
            <person name="Maynard G."/>
            <person name="Dyall-Smith M."/>
            <person name="Kudinha T."/>
        </authorList>
    </citation>
    <scope>NUCLEOTIDE SEQUENCE</scope>
    <source>
        <strain evidence="10">DSM 28324</strain>
    </source>
</reference>
<comment type="cofactor">
    <cofactor evidence="1">
        <name>Mg(2+)</name>
        <dbReference type="ChEBI" id="CHEBI:18420"/>
    </cofactor>
</comment>
<evidence type="ECO:0000256" key="7">
    <source>
        <dbReference type="ARBA" id="ARBA00022842"/>
    </source>
</evidence>
<evidence type="ECO:0000256" key="1">
    <source>
        <dbReference type="ARBA" id="ARBA00001946"/>
    </source>
</evidence>
<evidence type="ECO:0000256" key="2">
    <source>
        <dbReference type="ARBA" id="ARBA00004713"/>
    </source>
</evidence>
<keyword evidence="11" id="KW-1185">Reference proteome</keyword>
<sequence>MINKTIDQLLSLSTHEAPGFVESIYQQCDNSEAKPEYHLVFGVDGRFIRHAFLTIQSVINHSQDCCLHFHIITAEKMHPYSDDMRTLLAGTCHVIHTLTLNDSLFGALPVTDVFSHAIYYRLLAPYLLSKHAHILYLDADIICLNPFTELFNFARHENRIACVVGDSPALAASLAAEIGLKNSQYFNSGVLLMETRQWRENQISEQVIALLLARGQEFRYMDQDALNIVLEGRVAFAQTRFNRQLMLAHKPADHLILPEKETVFLHYAGADKPWQQWNTQAATRFYRELYAQSAWSSQPYELPKTDQQAKKMYKLCFRQHAFFKGIKWYLSYYVLRYCRKGS</sequence>
<dbReference type="Proteomes" id="UP001164712">
    <property type="component" value="Chromosome"/>
</dbReference>
<dbReference type="InterPro" id="IPR050748">
    <property type="entry name" value="Glycosyltrans_8_dom-fam"/>
</dbReference>
<dbReference type="SUPFAM" id="SSF53448">
    <property type="entry name" value="Nucleotide-diphospho-sugar transferases"/>
    <property type="match status" value="1"/>
</dbReference>
<dbReference type="Pfam" id="PF08437">
    <property type="entry name" value="Glyco_transf_8C"/>
    <property type="match status" value="1"/>
</dbReference>
<dbReference type="EMBL" id="CP114058">
    <property type="protein sequence ID" value="WAS99981.1"/>
    <property type="molecule type" value="Genomic_DNA"/>
</dbReference>
<name>A0ABY7HLQ3_9GAMM</name>
<keyword evidence="5 10" id="KW-0808">Transferase</keyword>
<evidence type="ECO:0000256" key="4">
    <source>
        <dbReference type="ARBA" id="ARBA00022676"/>
    </source>
</evidence>